<dbReference type="EnsemblMetazoa" id="GPAI024251-RA">
    <property type="protein sequence ID" value="GPAI024251-PA"/>
    <property type="gene ID" value="GPAI024251"/>
</dbReference>
<organism evidence="2 3">
    <name type="scientific">Glossina pallidipes</name>
    <name type="common">Tsetse fly</name>
    <dbReference type="NCBI Taxonomy" id="7398"/>
    <lineage>
        <taxon>Eukaryota</taxon>
        <taxon>Metazoa</taxon>
        <taxon>Ecdysozoa</taxon>
        <taxon>Arthropoda</taxon>
        <taxon>Hexapoda</taxon>
        <taxon>Insecta</taxon>
        <taxon>Pterygota</taxon>
        <taxon>Neoptera</taxon>
        <taxon>Endopterygota</taxon>
        <taxon>Diptera</taxon>
        <taxon>Brachycera</taxon>
        <taxon>Muscomorpha</taxon>
        <taxon>Hippoboscoidea</taxon>
        <taxon>Glossinidae</taxon>
        <taxon>Glossina</taxon>
    </lineage>
</organism>
<keyword evidence="3" id="KW-1185">Reference proteome</keyword>
<evidence type="ECO:0000313" key="2">
    <source>
        <dbReference type="EnsemblMetazoa" id="GPAI024251-PA"/>
    </source>
</evidence>
<dbReference type="AlphaFoldDB" id="A0A1A9ZTB3"/>
<dbReference type="Proteomes" id="UP000092445">
    <property type="component" value="Unassembled WGS sequence"/>
</dbReference>
<proteinExistence type="predicted"/>
<accession>A0A1A9ZTB3</accession>
<feature type="region of interest" description="Disordered" evidence="1">
    <location>
        <begin position="82"/>
        <end position="110"/>
    </location>
</feature>
<evidence type="ECO:0000313" key="3">
    <source>
        <dbReference type="Proteomes" id="UP000092445"/>
    </source>
</evidence>
<sequence>MATCKGCCLSDSAGCYITTALRKTTITQSQPHCGETERMGHATVPTSIEHIRWGLMRDNHDKNLLVVHSRIKKDLLEEKGENPGKHLFKSVPAERSSNNSSNGSSTTRSQSNMQEIFQTLSFADCKNLFSKTYYPRDLMCTAYRPRKSAFWSAIHDYRTTR</sequence>
<feature type="compositionally biased region" description="Low complexity" evidence="1">
    <location>
        <begin position="95"/>
        <end position="110"/>
    </location>
</feature>
<evidence type="ECO:0000256" key="1">
    <source>
        <dbReference type="SAM" id="MobiDB-lite"/>
    </source>
</evidence>
<reference evidence="3" key="1">
    <citation type="submission" date="2014-03" db="EMBL/GenBank/DDBJ databases">
        <authorList>
            <person name="Aksoy S."/>
            <person name="Warren W."/>
            <person name="Wilson R.K."/>
        </authorList>
    </citation>
    <scope>NUCLEOTIDE SEQUENCE [LARGE SCALE GENOMIC DNA]</scope>
    <source>
        <strain evidence="3">IAEA</strain>
    </source>
</reference>
<protein>
    <submittedName>
        <fullName evidence="2">Uncharacterized protein</fullName>
    </submittedName>
</protein>
<dbReference type="VEuPathDB" id="VectorBase:GPAI024251"/>
<reference evidence="2" key="2">
    <citation type="submission" date="2020-05" db="UniProtKB">
        <authorList>
            <consortium name="EnsemblMetazoa"/>
        </authorList>
    </citation>
    <scope>IDENTIFICATION</scope>
    <source>
        <strain evidence="2">IAEA</strain>
    </source>
</reference>
<name>A0A1A9ZTB3_GLOPL</name>